<dbReference type="EMBL" id="LUCV01000049">
    <property type="protein sequence ID" value="OAI85007.1"/>
    <property type="molecule type" value="Genomic_DNA"/>
</dbReference>
<dbReference type="InterPro" id="IPR014710">
    <property type="entry name" value="RmlC-like_jellyroll"/>
</dbReference>
<evidence type="ECO:0000259" key="1">
    <source>
        <dbReference type="Pfam" id="PF07883"/>
    </source>
</evidence>
<dbReference type="RefSeq" id="WP_064304778.1">
    <property type="nucleotide sequence ID" value="NZ_LUCV01000049.1"/>
</dbReference>
<accession>A0A177SAN0</accession>
<dbReference type="InterPro" id="IPR011051">
    <property type="entry name" value="RmlC_Cupin_sf"/>
</dbReference>
<gene>
    <name evidence="2" type="ORF">AYO28_03505</name>
</gene>
<comment type="caution">
    <text evidence="2">The sequence shown here is derived from an EMBL/GenBank/DDBJ whole genome shotgun (WGS) entry which is preliminary data.</text>
</comment>
<dbReference type="AlphaFoldDB" id="A0A177SAN0"/>
<proteinExistence type="predicted"/>
<dbReference type="CDD" id="cd06981">
    <property type="entry name" value="cupin_reut_a1446"/>
    <property type="match status" value="1"/>
</dbReference>
<dbReference type="InterPro" id="IPR013096">
    <property type="entry name" value="Cupin_2"/>
</dbReference>
<dbReference type="Proteomes" id="UP000077752">
    <property type="component" value="Unassembled WGS sequence"/>
</dbReference>
<evidence type="ECO:0000313" key="2">
    <source>
        <dbReference type="EMBL" id="OAI85007.1"/>
    </source>
</evidence>
<organism evidence="2 3">
    <name type="scientific">Pseudomonas putida</name>
    <name type="common">Arthrobacter siderocapsulatus</name>
    <dbReference type="NCBI Taxonomy" id="303"/>
    <lineage>
        <taxon>Bacteria</taxon>
        <taxon>Pseudomonadati</taxon>
        <taxon>Pseudomonadota</taxon>
        <taxon>Gammaproteobacteria</taxon>
        <taxon>Pseudomonadales</taxon>
        <taxon>Pseudomonadaceae</taxon>
        <taxon>Pseudomonas</taxon>
    </lineage>
</organism>
<sequence length="108" mass="12083">MLHNLFEGIAEAAVEERFDDLLKRPGLRIERIVSNGQSSPEGFWYDQAEGEFVLVLTGSAGLRLEHEAEVRVLGPGDFVDIPAGCRHRVEWTDAGQPTVWLAVFYQAK</sequence>
<reference evidence="2 3" key="1">
    <citation type="submission" date="2016-03" db="EMBL/GenBank/DDBJ databases">
        <title>Draft Genome Assembly of Pseudomonas putida strain CBF10-2.</title>
        <authorList>
            <person name="Iyer R.S."/>
            <person name="Damania A."/>
        </authorList>
    </citation>
    <scope>NUCLEOTIDE SEQUENCE [LARGE SCALE GENOMIC DNA]</scope>
    <source>
        <strain evidence="2 3">CBF10-2</strain>
    </source>
</reference>
<dbReference type="Pfam" id="PF07883">
    <property type="entry name" value="Cupin_2"/>
    <property type="match status" value="1"/>
</dbReference>
<evidence type="ECO:0000313" key="3">
    <source>
        <dbReference type="Proteomes" id="UP000077752"/>
    </source>
</evidence>
<protein>
    <submittedName>
        <fullName evidence="2">Cupin</fullName>
    </submittedName>
</protein>
<dbReference type="SUPFAM" id="SSF51182">
    <property type="entry name" value="RmlC-like cupins"/>
    <property type="match status" value="1"/>
</dbReference>
<feature type="domain" description="Cupin type-2" evidence="1">
    <location>
        <begin position="46"/>
        <end position="104"/>
    </location>
</feature>
<name>A0A177SAN0_PSEPU</name>
<dbReference type="Gene3D" id="2.60.120.10">
    <property type="entry name" value="Jelly Rolls"/>
    <property type="match status" value="1"/>
</dbReference>